<dbReference type="AlphaFoldDB" id="A0A1F7GQ37"/>
<evidence type="ECO:0000259" key="2">
    <source>
        <dbReference type="PROSITE" id="PS50853"/>
    </source>
</evidence>
<dbReference type="Gene3D" id="2.60.40.10">
    <property type="entry name" value="Immunoglobulins"/>
    <property type="match status" value="1"/>
</dbReference>
<dbReference type="SUPFAM" id="SSF49363">
    <property type="entry name" value="Purple acid phosphatase, N-terminal domain"/>
    <property type="match status" value="1"/>
</dbReference>
<organism evidence="3 4">
    <name type="scientific">Candidatus Roizmanbacteria bacterium RIFCSPHIGHO2_01_FULL_39_8</name>
    <dbReference type="NCBI Taxonomy" id="1802033"/>
    <lineage>
        <taxon>Bacteria</taxon>
        <taxon>Candidatus Roizmaniibacteriota</taxon>
    </lineage>
</organism>
<protein>
    <recommendedName>
        <fullName evidence="2">Fibronectin type-III domain-containing protein</fullName>
    </recommendedName>
</protein>
<evidence type="ECO:0000313" key="4">
    <source>
        <dbReference type="Proteomes" id="UP000177026"/>
    </source>
</evidence>
<gene>
    <name evidence="3" type="ORF">A2866_01885</name>
</gene>
<evidence type="ECO:0000256" key="1">
    <source>
        <dbReference type="SAM" id="Phobius"/>
    </source>
</evidence>
<feature type="domain" description="Fibronectin type-III" evidence="2">
    <location>
        <begin position="41"/>
        <end position="132"/>
    </location>
</feature>
<feature type="transmembrane region" description="Helical" evidence="1">
    <location>
        <begin position="12"/>
        <end position="34"/>
    </location>
</feature>
<proteinExistence type="predicted"/>
<accession>A0A1F7GQ37</accession>
<name>A0A1F7GQ37_9BACT</name>
<dbReference type="GO" id="GO:0046872">
    <property type="term" value="F:metal ion binding"/>
    <property type="evidence" value="ECO:0007669"/>
    <property type="project" value="InterPro"/>
</dbReference>
<keyword evidence="1" id="KW-0472">Membrane</keyword>
<reference evidence="3 4" key="1">
    <citation type="journal article" date="2016" name="Nat. Commun.">
        <title>Thousands of microbial genomes shed light on interconnected biogeochemical processes in an aquifer system.</title>
        <authorList>
            <person name="Anantharaman K."/>
            <person name="Brown C.T."/>
            <person name="Hug L.A."/>
            <person name="Sharon I."/>
            <person name="Castelle C.J."/>
            <person name="Probst A.J."/>
            <person name="Thomas B.C."/>
            <person name="Singh A."/>
            <person name="Wilkins M.J."/>
            <person name="Karaoz U."/>
            <person name="Brodie E.L."/>
            <person name="Williams K.H."/>
            <person name="Hubbard S.S."/>
            <person name="Banfield J.F."/>
        </authorList>
    </citation>
    <scope>NUCLEOTIDE SEQUENCE [LARGE SCALE GENOMIC DNA]</scope>
</reference>
<keyword evidence="1" id="KW-0812">Transmembrane</keyword>
<sequence length="196" mass="21088">MNHIKIPRFLGYAVGGLLSVLILVFGFTMVQGVLTRAEDQVPRDVVISDITTSSAIINWATGTNTQGVIEYGVSPTTINQLAPEAESSSSHQLDLTLLSASTTYYFQISIGGKKYDNAGVPWTFSTKGTDEVPTSLSPSTRPTPISRVVIPNVENSCPETDCEKIKLKLGNGCTTQDYIKCVKEKSAPTFAPLTTP</sequence>
<dbReference type="GO" id="GO:0003993">
    <property type="term" value="F:acid phosphatase activity"/>
    <property type="evidence" value="ECO:0007669"/>
    <property type="project" value="InterPro"/>
</dbReference>
<evidence type="ECO:0000313" key="3">
    <source>
        <dbReference type="EMBL" id="OGK21061.1"/>
    </source>
</evidence>
<dbReference type="Proteomes" id="UP000177026">
    <property type="component" value="Unassembled WGS sequence"/>
</dbReference>
<comment type="caution">
    <text evidence="3">The sequence shown here is derived from an EMBL/GenBank/DDBJ whole genome shotgun (WGS) entry which is preliminary data.</text>
</comment>
<dbReference type="InterPro" id="IPR003961">
    <property type="entry name" value="FN3_dom"/>
</dbReference>
<keyword evidence="1" id="KW-1133">Transmembrane helix</keyword>
<dbReference type="InterPro" id="IPR013783">
    <property type="entry name" value="Ig-like_fold"/>
</dbReference>
<dbReference type="InterPro" id="IPR008963">
    <property type="entry name" value="Purple_acid_Pase-like_N"/>
</dbReference>
<dbReference type="EMBL" id="MFZI01000022">
    <property type="protein sequence ID" value="OGK21061.1"/>
    <property type="molecule type" value="Genomic_DNA"/>
</dbReference>
<dbReference type="PROSITE" id="PS50853">
    <property type="entry name" value="FN3"/>
    <property type="match status" value="1"/>
</dbReference>